<dbReference type="EMBL" id="RXNS01000006">
    <property type="protein sequence ID" value="RTR05130.1"/>
    <property type="molecule type" value="Genomic_DNA"/>
</dbReference>
<accession>A0A431V498</accession>
<dbReference type="RefSeq" id="WP_126483010.1">
    <property type="nucleotide sequence ID" value="NZ_RXNS01000006.1"/>
</dbReference>
<dbReference type="SUPFAM" id="SSF53756">
    <property type="entry name" value="UDP-Glycosyltransferase/glycogen phosphorylase"/>
    <property type="match status" value="1"/>
</dbReference>
<comment type="caution">
    <text evidence="1">The sequence shown here is derived from an EMBL/GenBank/DDBJ whole genome shotgun (WGS) entry which is preliminary data.</text>
</comment>
<name>A0A431V498_9GAMM</name>
<dbReference type="GO" id="GO:0016740">
    <property type="term" value="F:transferase activity"/>
    <property type="evidence" value="ECO:0007669"/>
    <property type="project" value="UniProtKB-KW"/>
</dbReference>
<evidence type="ECO:0000313" key="2">
    <source>
        <dbReference type="Proteomes" id="UP000267400"/>
    </source>
</evidence>
<dbReference type="OrthoDB" id="7593532at2"/>
<dbReference type="Proteomes" id="UP000267400">
    <property type="component" value="Unassembled WGS sequence"/>
</dbReference>
<evidence type="ECO:0000313" key="1">
    <source>
        <dbReference type="EMBL" id="RTR05130.1"/>
    </source>
</evidence>
<keyword evidence="1" id="KW-0808">Transferase</keyword>
<keyword evidence="2" id="KW-1185">Reference proteome</keyword>
<gene>
    <name evidence="1" type="ORF">EKG36_08430</name>
</gene>
<organism evidence="1 2">
    <name type="scientific">Halomonas nitroreducens</name>
    <dbReference type="NCBI Taxonomy" id="447425"/>
    <lineage>
        <taxon>Bacteria</taxon>
        <taxon>Pseudomonadati</taxon>
        <taxon>Pseudomonadota</taxon>
        <taxon>Gammaproteobacteria</taxon>
        <taxon>Oceanospirillales</taxon>
        <taxon>Halomonadaceae</taxon>
        <taxon>Halomonas</taxon>
    </lineage>
</organism>
<proteinExistence type="predicted"/>
<protein>
    <submittedName>
        <fullName evidence="1">Glycosyltransferase family 1 protein</fullName>
    </submittedName>
</protein>
<reference evidence="1 2" key="1">
    <citation type="submission" date="2018-12" db="EMBL/GenBank/DDBJ databases">
        <authorList>
            <person name="Yu L."/>
        </authorList>
    </citation>
    <scope>NUCLEOTIDE SEQUENCE [LARGE SCALE GENOMIC DNA]</scope>
    <source>
        <strain evidence="1 2">11S</strain>
    </source>
</reference>
<sequence length="358" mass="39652">MVKGERWLVLSDGARPTEDIYFLASAAPRLRSEGHEVGRLDVRGWRWPLARWVLTRQLGANLVLCRTLPTVALRWLERERARFGRILYLIDDELGAAAEDATLPSAYRARMASAAAQQPRLLALADEVVASSEALAGRLARRHARVAVLTPPLLAPLPDLAHLERGPTSYAPWRIGFHGTRAHLADLAHLAPALARVQSERVDSELELMLGEHVPLALTDLPRTCCPAPLPWGKFRVYQARRRVHIGLAPLLDTPFNRGKSFIKFLDIAAMGGVGIYSRRPPYTEIVEDGVNGLLADDDPRHWQRCLSWLLEHPGEARRMAANAAVTARRVGDPQAAAAFWRRRGGSIGQPVSGHQKT</sequence>
<dbReference type="AlphaFoldDB" id="A0A431V498"/>
<dbReference type="Gene3D" id="3.40.50.2000">
    <property type="entry name" value="Glycogen Phosphorylase B"/>
    <property type="match status" value="1"/>
</dbReference>